<organism evidence="3 4">
    <name type="scientific">Nocardia aurantia</name>
    <dbReference type="NCBI Taxonomy" id="2585199"/>
    <lineage>
        <taxon>Bacteria</taxon>
        <taxon>Bacillati</taxon>
        <taxon>Actinomycetota</taxon>
        <taxon>Actinomycetes</taxon>
        <taxon>Mycobacteriales</taxon>
        <taxon>Nocardiaceae</taxon>
        <taxon>Nocardia</taxon>
    </lineage>
</organism>
<feature type="compositionally biased region" description="Low complexity" evidence="1">
    <location>
        <begin position="374"/>
        <end position="389"/>
    </location>
</feature>
<keyword evidence="4" id="KW-1185">Reference proteome</keyword>
<evidence type="ECO:0000256" key="1">
    <source>
        <dbReference type="SAM" id="MobiDB-lite"/>
    </source>
</evidence>
<reference evidence="3 4" key="1">
    <citation type="submission" date="2019-10" db="EMBL/GenBank/DDBJ databases">
        <title>Nocardia macrotermitis sp. nov. and Nocardia aurantia sp. nov., isolated from the gut of fungus growing-termite Macrotermes natalensis.</title>
        <authorList>
            <person name="Benndorf R."/>
            <person name="Schwitalla J."/>
            <person name="Martin K."/>
            <person name="De Beer W."/>
            <person name="Kaster A.-K."/>
            <person name="Vollmers J."/>
            <person name="Poulsen M."/>
            <person name="Beemelmanns C."/>
        </authorList>
    </citation>
    <scope>NUCLEOTIDE SEQUENCE [LARGE SCALE GENOMIC DNA]</scope>
    <source>
        <strain evidence="3 4">RB56</strain>
    </source>
</reference>
<proteinExistence type="predicted"/>
<name>A0A7K0DLV8_9NOCA</name>
<evidence type="ECO:0000313" key="3">
    <source>
        <dbReference type="EMBL" id="MQY26292.1"/>
    </source>
</evidence>
<feature type="chain" id="PRO_5029539529" description="LGFP repeat-containing protein" evidence="2">
    <location>
        <begin position="29"/>
        <end position="410"/>
    </location>
</feature>
<dbReference type="InterPro" id="IPR013207">
    <property type="entry name" value="LGFP"/>
</dbReference>
<dbReference type="AlphaFoldDB" id="A0A7K0DLV8"/>
<evidence type="ECO:0008006" key="5">
    <source>
        <dbReference type="Google" id="ProtNLM"/>
    </source>
</evidence>
<feature type="signal peptide" evidence="2">
    <location>
        <begin position="1"/>
        <end position="28"/>
    </location>
</feature>
<dbReference type="Proteomes" id="UP000431401">
    <property type="component" value="Unassembled WGS sequence"/>
</dbReference>
<feature type="compositionally biased region" description="Pro residues" evidence="1">
    <location>
        <begin position="218"/>
        <end position="235"/>
    </location>
</feature>
<protein>
    <recommendedName>
        <fullName evidence="5">LGFP repeat-containing protein</fullName>
    </recommendedName>
</protein>
<gene>
    <name evidence="3" type="ORF">NRB56_18550</name>
</gene>
<feature type="region of interest" description="Disordered" evidence="1">
    <location>
        <begin position="271"/>
        <end position="410"/>
    </location>
</feature>
<comment type="caution">
    <text evidence="3">The sequence shown here is derived from an EMBL/GenBank/DDBJ whole genome shotgun (WGS) entry which is preliminary data.</text>
</comment>
<feature type="compositionally biased region" description="Low complexity" evidence="1">
    <location>
        <begin position="337"/>
        <end position="347"/>
    </location>
</feature>
<dbReference type="Pfam" id="PF08310">
    <property type="entry name" value="LGFP"/>
    <property type="match status" value="2"/>
</dbReference>
<dbReference type="EMBL" id="WEGI01000003">
    <property type="protein sequence ID" value="MQY26292.1"/>
    <property type="molecule type" value="Genomic_DNA"/>
</dbReference>
<feature type="region of interest" description="Disordered" evidence="1">
    <location>
        <begin position="216"/>
        <end position="239"/>
    </location>
</feature>
<keyword evidence="2" id="KW-0732">Signal</keyword>
<accession>A0A7K0DLV8</accession>
<evidence type="ECO:0000256" key="2">
    <source>
        <dbReference type="SAM" id="SignalP"/>
    </source>
</evidence>
<evidence type="ECO:0000313" key="4">
    <source>
        <dbReference type="Proteomes" id="UP000431401"/>
    </source>
</evidence>
<feature type="compositionally biased region" description="Basic and acidic residues" evidence="1">
    <location>
        <begin position="273"/>
        <end position="287"/>
    </location>
</feature>
<dbReference type="RefSeq" id="WP_227837380.1">
    <property type="nucleotide sequence ID" value="NZ_WEGI01000003.1"/>
</dbReference>
<sequence>MSSLSRKALSGFATGLLTVGLLGGTALAQPGVPAPGPPPEATGAIDSHYNELGGASSILGQPDGDAAQVANGAMQNYRGGTIFYSPGTGAQAVYGDILNRYRDLGGPTGELGFPTGDETDAGDGVGRVENFAEAGGAAIYWSPSTGAHMIKDRVLDAYRSSGGVTGPFGYPTTDMTDENGVQASSFAGPTGTEIRWSQADGISTVPANLAASLTAQAPQPPAAGPTPPIAAPPPAVNSSGNSGINRWWGVPIGLAIAAAVGALLGLLGRRPAPRPEEHPLRREEHPLRTAMEPTVRTAAPEPRRSAFETPRPAAPGMRAGYPPRSEFDTPRTGFDMPRAGATPPAGRAPRDVPASPQTRRGAAEPVVHQRPASEVGGVEVVYENNAVGAGQRSHTDKSDPGPGGPGTRRR</sequence>